<dbReference type="GO" id="GO:0030313">
    <property type="term" value="C:cell envelope"/>
    <property type="evidence" value="ECO:0007669"/>
    <property type="project" value="UniProtKB-SubCell"/>
</dbReference>
<evidence type="ECO:0000313" key="6">
    <source>
        <dbReference type="EMBL" id="TXD88081.1"/>
    </source>
</evidence>
<gene>
    <name evidence="6" type="ORF">ESY86_14430</name>
</gene>
<keyword evidence="2" id="KW-0201">Cytochrome c-type biogenesis</keyword>
<dbReference type="EMBL" id="VORO01000017">
    <property type="protein sequence ID" value="TXD88081.1"/>
    <property type="molecule type" value="Genomic_DNA"/>
</dbReference>
<dbReference type="PANTHER" id="PTHR42852:SF6">
    <property type="entry name" value="THIOL:DISULFIDE INTERCHANGE PROTEIN DSBE"/>
    <property type="match status" value="1"/>
</dbReference>
<dbReference type="Pfam" id="PF13905">
    <property type="entry name" value="Thioredoxin_8"/>
    <property type="match status" value="1"/>
</dbReference>
<dbReference type="GO" id="GO:0017004">
    <property type="term" value="P:cytochrome complex assembly"/>
    <property type="evidence" value="ECO:0007669"/>
    <property type="project" value="UniProtKB-KW"/>
</dbReference>
<proteinExistence type="predicted"/>
<dbReference type="PROSITE" id="PS51352">
    <property type="entry name" value="THIOREDOXIN_2"/>
    <property type="match status" value="1"/>
</dbReference>
<dbReference type="OrthoDB" id="1098640at2"/>
<evidence type="ECO:0000256" key="4">
    <source>
        <dbReference type="ARBA" id="ARBA00023284"/>
    </source>
</evidence>
<evidence type="ECO:0000313" key="7">
    <source>
        <dbReference type="Proteomes" id="UP000321578"/>
    </source>
</evidence>
<name>A0A5C6ZFR1_9FLAO</name>
<keyword evidence="4" id="KW-0676">Redox-active center</keyword>
<keyword evidence="7" id="KW-1185">Reference proteome</keyword>
<dbReference type="InterPro" id="IPR050553">
    <property type="entry name" value="Thioredoxin_ResA/DsbE_sf"/>
</dbReference>
<comment type="caution">
    <text evidence="6">The sequence shown here is derived from an EMBL/GenBank/DDBJ whole genome shotgun (WGS) entry which is preliminary data.</text>
</comment>
<dbReference type="CDD" id="cd02966">
    <property type="entry name" value="TlpA_like_family"/>
    <property type="match status" value="1"/>
</dbReference>
<dbReference type="AlphaFoldDB" id="A0A5C6ZFR1"/>
<dbReference type="Proteomes" id="UP000321578">
    <property type="component" value="Unassembled WGS sequence"/>
</dbReference>
<dbReference type="InterPro" id="IPR036249">
    <property type="entry name" value="Thioredoxin-like_sf"/>
</dbReference>
<evidence type="ECO:0000256" key="3">
    <source>
        <dbReference type="ARBA" id="ARBA00023157"/>
    </source>
</evidence>
<dbReference type="Gene3D" id="3.40.30.10">
    <property type="entry name" value="Glutaredoxin"/>
    <property type="match status" value="1"/>
</dbReference>
<organism evidence="6 7">
    <name type="scientific">Subsaximicrobium wynnwilliamsii</name>
    <dbReference type="NCBI Taxonomy" id="291179"/>
    <lineage>
        <taxon>Bacteria</taxon>
        <taxon>Pseudomonadati</taxon>
        <taxon>Bacteroidota</taxon>
        <taxon>Flavobacteriia</taxon>
        <taxon>Flavobacteriales</taxon>
        <taxon>Flavobacteriaceae</taxon>
        <taxon>Subsaximicrobium</taxon>
    </lineage>
</organism>
<keyword evidence="3" id="KW-1015">Disulfide bond</keyword>
<dbReference type="PANTHER" id="PTHR42852">
    <property type="entry name" value="THIOL:DISULFIDE INTERCHANGE PROTEIN DSBE"/>
    <property type="match status" value="1"/>
</dbReference>
<accession>A0A5C6ZFR1</accession>
<evidence type="ECO:0000256" key="2">
    <source>
        <dbReference type="ARBA" id="ARBA00022748"/>
    </source>
</evidence>
<evidence type="ECO:0000256" key="1">
    <source>
        <dbReference type="ARBA" id="ARBA00004196"/>
    </source>
</evidence>
<comment type="subcellular location">
    <subcellularLocation>
        <location evidence="1">Cell envelope</location>
    </subcellularLocation>
</comment>
<dbReference type="RefSeq" id="WP_147087299.1">
    <property type="nucleotide sequence ID" value="NZ_VORM01000016.1"/>
</dbReference>
<feature type="domain" description="Thioredoxin" evidence="5">
    <location>
        <begin position="318"/>
        <end position="490"/>
    </location>
</feature>
<evidence type="ECO:0000259" key="5">
    <source>
        <dbReference type="PROSITE" id="PS51352"/>
    </source>
</evidence>
<dbReference type="InterPro" id="IPR012336">
    <property type="entry name" value="Thioredoxin-like_fold"/>
</dbReference>
<dbReference type="SUPFAM" id="SSF52833">
    <property type="entry name" value="Thioredoxin-like"/>
    <property type="match status" value="1"/>
</dbReference>
<dbReference type="InterPro" id="IPR013766">
    <property type="entry name" value="Thioredoxin_domain"/>
</dbReference>
<protein>
    <submittedName>
        <fullName evidence="6">TlpA family protein disulfide reductase</fullName>
    </submittedName>
</protein>
<sequence>MKKSLLILLILVVCCKNETEDRKTLERKNPVANDYQTTSIYFIEKPTDTFHFENRISRLTSVINILNENGFQKEIILNDDENEFEYATIKDTFILTHNYRNYDLYFELKKGDSIRYYERDGFPFYTGTEEMLNQSNLYDYKRIKYLNKMPPYDFFSYYLSHKNLMKNNDTLRKNYVRELVTSNEKEDFFLDSLYSLNQITASKYRLQKDKLKYNFYNDLPFNDYKNFLIKDSLIDDLNRKDLIKYPFYKKFLDNYSAYTFDIKNLRQSNRLVRDHKSNFDSIEKSSLFSKQIKSFLLYSNLVEIGSNFSQTDFNNYFVKFRKQVNDSILLSSIKNKFLTNMSESKEEVKVVYFITKHNNKKTLAEIVNHNQGKLIYIDFWASWCAPCLAAMPASRELREKYIDKDIVFIYASIDKDFEEWEKAAMTENLSFNENNLLTVNYPNANFYKELNMKTIPRYLLYDKSGNLVSENAPGPNTKENIKLIEKFLLE</sequence>
<reference evidence="6 7" key="1">
    <citation type="submission" date="2019-08" db="EMBL/GenBank/DDBJ databases">
        <title>Genomes of Subsaximicrobium wynnwilliamsii strains.</title>
        <authorList>
            <person name="Bowman J.P."/>
        </authorList>
    </citation>
    <scope>NUCLEOTIDE SEQUENCE [LARGE SCALE GENOMIC DNA]</scope>
    <source>
        <strain evidence="6 7">2-80-2</strain>
    </source>
</reference>